<feature type="compositionally biased region" description="Polar residues" evidence="3">
    <location>
        <begin position="579"/>
        <end position="590"/>
    </location>
</feature>
<evidence type="ECO:0000313" key="5">
    <source>
        <dbReference type="Proteomes" id="UP000008144"/>
    </source>
</evidence>
<reference evidence="4" key="4">
    <citation type="submission" date="2025-09" db="UniProtKB">
        <authorList>
            <consortium name="Ensembl"/>
        </authorList>
    </citation>
    <scope>IDENTIFICATION</scope>
</reference>
<dbReference type="GeneID" id="100177394"/>
<comment type="similarity">
    <text evidence="1">Belongs to the taxilin family.</text>
</comment>
<name>A0A1W2WGH4_CIOIN</name>
<dbReference type="InterPro" id="IPR026183">
    <property type="entry name" value="Taxilin_fam"/>
</dbReference>
<dbReference type="Proteomes" id="UP000008144">
    <property type="component" value="Chromosome 12"/>
</dbReference>
<feature type="coiled-coil region" evidence="2">
    <location>
        <begin position="180"/>
        <end position="207"/>
    </location>
</feature>
<dbReference type="STRING" id="7719.ENSCINP00000003348"/>
<dbReference type="PANTHER" id="PTHR16127:SF13">
    <property type="entry name" value="GH01188P"/>
    <property type="match status" value="1"/>
</dbReference>
<feature type="coiled-coil region" evidence="2">
    <location>
        <begin position="350"/>
        <end position="426"/>
    </location>
</feature>
<dbReference type="RefSeq" id="XP_002130764.1">
    <property type="nucleotide sequence ID" value="XM_002130728.2"/>
</dbReference>
<reference evidence="5" key="1">
    <citation type="journal article" date="2002" name="Science">
        <title>The draft genome of Ciona intestinalis: insights into chordate and vertebrate origins.</title>
        <authorList>
            <person name="Dehal P."/>
            <person name="Satou Y."/>
            <person name="Campbell R.K."/>
            <person name="Chapman J."/>
            <person name="Degnan B."/>
            <person name="De Tomaso A."/>
            <person name="Davidson B."/>
            <person name="Di Gregorio A."/>
            <person name="Gelpke M."/>
            <person name="Goodstein D.M."/>
            <person name="Harafuji N."/>
            <person name="Hastings K.E."/>
            <person name="Ho I."/>
            <person name="Hotta K."/>
            <person name="Huang W."/>
            <person name="Kawashima T."/>
            <person name="Lemaire P."/>
            <person name="Martinez D."/>
            <person name="Meinertzhagen I.A."/>
            <person name="Necula S."/>
            <person name="Nonaka M."/>
            <person name="Putnam N."/>
            <person name="Rash S."/>
            <person name="Saiga H."/>
            <person name="Satake M."/>
            <person name="Terry A."/>
            <person name="Yamada L."/>
            <person name="Wang H.G."/>
            <person name="Awazu S."/>
            <person name="Azumi K."/>
            <person name="Boore J."/>
            <person name="Branno M."/>
            <person name="Chin-Bow S."/>
            <person name="DeSantis R."/>
            <person name="Doyle S."/>
            <person name="Francino P."/>
            <person name="Keys D.N."/>
            <person name="Haga S."/>
            <person name="Hayashi H."/>
            <person name="Hino K."/>
            <person name="Imai K.S."/>
            <person name="Inaba K."/>
            <person name="Kano S."/>
            <person name="Kobayashi K."/>
            <person name="Kobayashi M."/>
            <person name="Lee B.I."/>
            <person name="Makabe K.W."/>
            <person name="Manohar C."/>
            <person name="Matassi G."/>
            <person name="Medina M."/>
            <person name="Mochizuki Y."/>
            <person name="Mount S."/>
            <person name="Morishita T."/>
            <person name="Miura S."/>
            <person name="Nakayama A."/>
            <person name="Nishizaka S."/>
            <person name="Nomoto H."/>
            <person name="Ohta F."/>
            <person name="Oishi K."/>
            <person name="Rigoutsos I."/>
            <person name="Sano M."/>
            <person name="Sasaki A."/>
            <person name="Sasakura Y."/>
            <person name="Shoguchi E."/>
            <person name="Shin-i T."/>
            <person name="Spagnuolo A."/>
            <person name="Stainier D."/>
            <person name="Suzuki M.M."/>
            <person name="Tassy O."/>
            <person name="Takatori N."/>
            <person name="Tokuoka M."/>
            <person name="Yagi K."/>
            <person name="Yoshizaki F."/>
            <person name="Wada S."/>
            <person name="Zhang C."/>
            <person name="Hyatt P.D."/>
            <person name="Larimer F."/>
            <person name="Detter C."/>
            <person name="Doggett N."/>
            <person name="Glavina T."/>
            <person name="Hawkins T."/>
            <person name="Richardson P."/>
            <person name="Lucas S."/>
            <person name="Kohara Y."/>
            <person name="Levine M."/>
            <person name="Satoh N."/>
            <person name="Rokhsar D.S."/>
        </authorList>
    </citation>
    <scope>NUCLEOTIDE SEQUENCE [LARGE SCALE GENOMIC DNA]</scope>
</reference>
<organism evidence="4 5">
    <name type="scientific">Ciona intestinalis</name>
    <name type="common">Transparent sea squirt</name>
    <name type="synonym">Ascidia intestinalis</name>
    <dbReference type="NCBI Taxonomy" id="7719"/>
    <lineage>
        <taxon>Eukaryota</taxon>
        <taxon>Metazoa</taxon>
        <taxon>Chordata</taxon>
        <taxon>Tunicata</taxon>
        <taxon>Ascidiacea</taxon>
        <taxon>Phlebobranchia</taxon>
        <taxon>Cionidae</taxon>
        <taxon>Ciona</taxon>
    </lineage>
</organism>
<feature type="compositionally biased region" description="Basic and acidic residues" evidence="3">
    <location>
        <begin position="593"/>
        <end position="624"/>
    </location>
</feature>
<feature type="region of interest" description="Disordered" evidence="3">
    <location>
        <begin position="427"/>
        <end position="624"/>
    </location>
</feature>
<dbReference type="eggNOG" id="KOG1850">
    <property type="taxonomic scope" value="Eukaryota"/>
</dbReference>
<evidence type="ECO:0000256" key="3">
    <source>
        <dbReference type="SAM" id="MobiDB-lite"/>
    </source>
</evidence>
<feature type="compositionally biased region" description="Basic and acidic residues" evidence="3">
    <location>
        <begin position="543"/>
        <end position="558"/>
    </location>
</feature>
<evidence type="ECO:0000256" key="1">
    <source>
        <dbReference type="ARBA" id="ARBA00009550"/>
    </source>
</evidence>
<dbReference type="OMA" id="RMATIEI"/>
<dbReference type="Pfam" id="PF09728">
    <property type="entry name" value="Taxilin"/>
    <property type="match status" value="1"/>
</dbReference>
<feature type="compositionally biased region" description="Basic and acidic residues" evidence="3">
    <location>
        <begin position="427"/>
        <end position="436"/>
    </location>
</feature>
<feature type="compositionally biased region" description="Basic and acidic residues" evidence="3">
    <location>
        <begin position="447"/>
        <end position="509"/>
    </location>
</feature>
<keyword evidence="2" id="KW-0175">Coiled coil</keyword>
<dbReference type="EMBL" id="EAAA01000936">
    <property type="status" value="NOT_ANNOTATED_CDS"/>
    <property type="molecule type" value="Genomic_DNA"/>
</dbReference>
<dbReference type="AlphaFoldDB" id="A0A1W2WGH4"/>
<feature type="region of interest" description="Disordered" evidence="3">
    <location>
        <begin position="12"/>
        <end position="107"/>
    </location>
</feature>
<proteinExistence type="inferred from homology"/>
<dbReference type="GO" id="GO:0019905">
    <property type="term" value="F:syntaxin binding"/>
    <property type="evidence" value="ECO:0007669"/>
    <property type="project" value="InterPro"/>
</dbReference>
<gene>
    <name evidence="4" type="primary">LOC100177394</name>
</gene>
<dbReference type="Ensembl" id="ENSCINT00000003348.3">
    <property type="protein sequence ID" value="ENSCINP00000003348.3"/>
    <property type="gene ID" value="ENSCING00000014285.2"/>
</dbReference>
<dbReference type="KEGG" id="cin:100177394"/>
<reference evidence="4" key="3">
    <citation type="submission" date="2025-08" db="UniProtKB">
        <authorList>
            <consortium name="Ensembl"/>
        </authorList>
    </citation>
    <scope>IDENTIFICATION</scope>
</reference>
<sequence length="624" mass="70879">MEDPIPVTVEKILLQPKEDEINEQDSTSVKSDNEETAPLSVPKRPTTPENVTNISSSSCSSPTTPRDIASLAGYSSSAPSTPREGSSSGSPSPIPDEVVGEEKGKPRIKLGKDLSMMMQALNGLQSPEEKIAALCKSYADLLDRQKLVQKQLRVSQRKQAQTLKEKDSLQAEHNKAVLAKGKLETLARELQKRNKLIKEEQNRKSLEEVALRKEMTDDFQVAINRVEVQMKTTVEVSNKMRSENDQISSKFNDLVEKLNQKEVVIQNLVKESALQEQLSSMQLKKITMEHKMQKEADRDEKVVLLERIKEMNELYEAMIKQEKDLKFQLQYYSEKFEDFKSGLKKSNDIFTSYQTELKNLGKQLKKAEKEKQTIQKKWEDSTKALADTVEYTQQLETKQARLEKLSRALQTERNELVQRLRKYEGKTYEGKNKKTADAPLSSRAKRKQEVESKKLAQSKQKTDTRTDKETDVAVNQVDDKTEEAVSKTEALDVKTKDSPVLDTNVKEETNLQVSNEETNSESETVIPCLDKQAEEPVLSQQEDFTKDEKKEETTKNDTDVSEAESKISISPKIEENDSVNEIISSEQTIDTKIPSDENINKEEVDATEDVSKVENCQKDDETQD</sequence>
<accession>F6YIK6</accession>
<evidence type="ECO:0000256" key="2">
    <source>
        <dbReference type="SAM" id="Coils"/>
    </source>
</evidence>
<dbReference type="InParanoid" id="A0A1W2WGH4"/>
<dbReference type="PANTHER" id="PTHR16127">
    <property type="entry name" value="TAXILIN"/>
    <property type="match status" value="1"/>
</dbReference>
<evidence type="ECO:0000313" key="4">
    <source>
        <dbReference type="Ensembl" id="ENSCINP00000003348.3"/>
    </source>
</evidence>
<dbReference type="GeneTree" id="ENSGT00940000168819"/>
<keyword evidence="5" id="KW-1185">Reference proteome</keyword>
<accession>A0A1W2WGH4</accession>
<protein>
    <submittedName>
        <fullName evidence="4">Gamma-taxilin</fullName>
    </submittedName>
</protein>
<feature type="compositionally biased region" description="Low complexity" evidence="3">
    <location>
        <begin position="79"/>
        <end position="91"/>
    </location>
</feature>
<dbReference type="FunCoup" id="A0A1W2WGH4">
    <property type="interactions" value="3"/>
</dbReference>
<feature type="compositionally biased region" description="Low complexity" evidence="3">
    <location>
        <begin position="514"/>
        <end position="524"/>
    </location>
</feature>
<dbReference type="OrthoDB" id="425555at2759"/>
<reference evidence="4" key="2">
    <citation type="journal article" date="2008" name="Genome Biol.">
        <title>Improved genome assembly and evidence-based global gene model set for the chordate Ciona intestinalis: new insight into intron and operon populations.</title>
        <authorList>
            <person name="Satou Y."/>
            <person name="Mineta K."/>
            <person name="Ogasawara M."/>
            <person name="Sasakura Y."/>
            <person name="Shoguchi E."/>
            <person name="Ueno K."/>
            <person name="Yamada L."/>
            <person name="Matsumoto J."/>
            <person name="Wasserscheid J."/>
            <person name="Dewar K."/>
            <person name="Wiley G.B."/>
            <person name="Macmil S.L."/>
            <person name="Roe B.A."/>
            <person name="Zeller R.W."/>
            <person name="Hastings K.E."/>
            <person name="Lemaire P."/>
            <person name="Lindquist E."/>
            <person name="Endo T."/>
            <person name="Hotta K."/>
            <person name="Inaba K."/>
        </authorList>
    </citation>
    <scope>NUCLEOTIDE SEQUENCE [LARGE SCALE GENOMIC DNA]</scope>
    <source>
        <strain evidence="4">wild type</strain>
    </source>
</reference>